<dbReference type="EMBL" id="JANPWB010000002">
    <property type="protein sequence ID" value="KAJ1205763.1"/>
    <property type="molecule type" value="Genomic_DNA"/>
</dbReference>
<comment type="caution">
    <text evidence="2">The sequence shown here is derived from an EMBL/GenBank/DDBJ whole genome shotgun (WGS) entry which is preliminary data.</text>
</comment>
<feature type="region of interest" description="Disordered" evidence="1">
    <location>
        <begin position="20"/>
        <end position="52"/>
    </location>
</feature>
<organism evidence="2 3">
    <name type="scientific">Pleurodeles waltl</name>
    <name type="common">Iberian ribbed newt</name>
    <dbReference type="NCBI Taxonomy" id="8319"/>
    <lineage>
        <taxon>Eukaryota</taxon>
        <taxon>Metazoa</taxon>
        <taxon>Chordata</taxon>
        <taxon>Craniata</taxon>
        <taxon>Vertebrata</taxon>
        <taxon>Euteleostomi</taxon>
        <taxon>Amphibia</taxon>
        <taxon>Batrachia</taxon>
        <taxon>Caudata</taxon>
        <taxon>Salamandroidea</taxon>
        <taxon>Salamandridae</taxon>
        <taxon>Pleurodelinae</taxon>
        <taxon>Pleurodeles</taxon>
    </lineage>
</organism>
<dbReference type="Proteomes" id="UP001066276">
    <property type="component" value="Chromosome 1_2"/>
</dbReference>
<name>A0AAV7VZG8_PLEWA</name>
<evidence type="ECO:0000313" key="3">
    <source>
        <dbReference type="Proteomes" id="UP001066276"/>
    </source>
</evidence>
<proteinExistence type="predicted"/>
<evidence type="ECO:0000313" key="2">
    <source>
        <dbReference type="EMBL" id="KAJ1205763.1"/>
    </source>
</evidence>
<keyword evidence="3" id="KW-1185">Reference proteome</keyword>
<reference evidence="2" key="1">
    <citation type="journal article" date="2022" name="bioRxiv">
        <title>Sequencing and chromosome-scale assembly of the giantPleurodeles waltlgenome.</title>
        <authorList>
            <person name="Brown T."/>
            <person name="Elewa A."/>
            <person name="Iarovenko S."/>
            <person name="Subramanian E."/>
            <person name="Araus A.J."/>
            <person name="Petzold A."/>
            <person name="Susuki M."/>
            <person name="Suzuki K.-i.T."/>
            <person name="Hayashi T."/>
            <person name="Toyoda A."/>
            <person name="Oliveira C."/>
            <person name="Osipova E."/>
            <person name="Leigh N.D."/>
            <person name="Simon A."/>
            <person name="Yun M.H."/>
        </authorList>
    </citation>
    <scope>NUCLEOTIDE SEQUENCE</scope>
    <source>
        <strain evidence="2">20211129_DDA</strain>
        <tissue evidence="2">Liver</tissue>
    </source>
</reference>
<evidence type="ECO:0000256" key="1">
    <source>
        <dbReference type="SAM" id="MobiDB-lite"/>
    </source>
</evidence>
<sequence length="93" mass="10330">MSRFSFFTGGRFWNSPSVIMPLGRAPQSTREPNVRRPSRAAPTLRRSSSLPPHLRLDRKVTPCAISLREKASPVPRDASALRASLIVLPARHS</sequence>
<gene>
    <name evidence="2" type="ORF">NDU88_001190</name>
</gene>
<protein>
    <submittedName>
        <fullName evidence="2">Uncharacterized protein</fullName>
    </submittedName>
</protein>
<accession>A0AAV7VZG8</accession>
<dbReference type="AlphaFoldDB" id="A0AAV7VZG8"/>